<protein>
    <submittedName>
        <fullName evidence="2">Uracil-DNA glycosylase</fullName>
    </submittedName>
</protein>
<dbReference type="EMBL" id="PUIV01000001">
    <property type="protein sequence ID" value="PWB95624.1"/>
    <property type="molecule type" value="Genomic_DNA"/>
</dbReference>
<dbReference type="Proteomes" id="UP000245137">
    <property type="component" value="Unassembled WGS sequence"/>
</dbReference>
<name>A0A2U1SVH8_METSR</name>
<accession>A0A2U1SVH8</accession>
<dbReference type="InterPro" id="IPR005122">
    <property type="entry name" value="Uracil-DNA_glycosylase-like"/>
</dbReference>
<dbReference type="AlphaFoldDB" id="A0A2U1SVH8"/>
<dbReference type="InterPro" id="IPR036895">
    <property type="entry name" value="Uracil-DNA_glycosylase-like_sf"/>
</dbReference>
<evidence type="ECO:0000313" key="3">
    <source>
        <dbReference type="Proteomes" id="UP000245137"/>
    </source>
</evidence>
<feature type="domain" description="Uracil-DNA glycosylase-like" evidence="1">
    <location>
        <begin position="40"/>
        <end position="206"/>
    </location>
</feature>
<comment type="caution">
    <text evidence="2">The sequence shown here is derived from an EMBL/GenBank/DDBJ whole genome shotgun (WGS) entry which is preliminary data.</text>
</comment>
<dbReference type="SUPFAM" id="SSF52141">
    <property type="entry name" value="Uracil-DNA glycosylase-like"/>
    <property type="match status" value="1"/>
</dbReference>
<dbReference type="PANTHER" id="PTHR42160">
    <property type="entry name" value="URACIL-DNA GLYCOSYLASE SUPERFAMILY PROTEIN"/>
    <property type="match status" value="1"/>
</dbReference>
<dbReference type="SMART" id="SM00987">
    <property type="entry name" value="UreE_C"/>
    <property type="match status" value="1"/>
</dbReference>
<proteinExistence type="predicted"/>
<dbReference type="CDD" id="cd10033">
    <property type="entry name" value="UDG_like"/>
    <property type="match status" value="1"/>
</dbReference>
<evidence type="ECO:0000259" key="1">
    <source>
        <dbReference type="SMART" id="SM00986"/>
    </source>
</evidence>
<dbReference type="RefSeq" id="WP_108915306.1">
    <property type="nucleotide sequence ID" value="NZ_BGJY01000001.1"/>
</dbReference>
<evidence type="ECO:0000313" key="2">
    <source>
        <dbReference type="EMBL" id="PWB95624.1"/>
    </source>
</evidence>
<sequence>MSFSTANKSALATLVSGVGACRICVERPQGAPLPHEPRPVLRVSPRARLLIAGQAPGMRVHRSGLPFDDPSGDRLRDWMGVDRETFYDVSRVGVAAMSFCFPGYDAHGGDLPPRRECAPLWHDALFAALPQVETILAVGKYAQAYHLRRLGVALRAGASVAETVGRWREFSALSPKVVPLPHPSWRNTGWLKRHPWFAEELLPAVRAEVARLVL</sequence>
<organism evidence="2 3">
    <name type="scientific">Methylosinus sporium</name>
    <dbReference type="NCBI Taxonomy" id="428"/>
    <lineage>
        <taxon>Bacteria</taxon>
        <taxon>Pseudomonadati</taxon>
        <taxon>Pseudomonadota</taxon>
        <taxon>Alphaproteobacteria</taxon>
        <taxon>Hyphomicrobiales</taxon>
        <taxon>Methylocystaceae</taxon>
        <taxon>Methylosinus</taxon>
    </lineage>
</organism>
<dbReference type="SMART" id="SM00986">
    <property type="entry name" value="UDG"/>
    <property type="match status" value="1"/>
</dbReference>
<dbReference type="Gene3D" id="3.40.470.10">
    <property type="entry name" value="Uracil-DNA glycosylase-like domain"/>
    <property type="match status" value="1"/>
</dbReference>
<keyword evidence="3" id="KW-1185">Reference proteome</keyword>
<reference evidence="2 3" key="1">
    <citation type="journal article" date="2018" name="Appl. Microbiol. Biotechnol.">
        <title>Co-cultivation of the strictly anaerobic methanogen Methanosarcina barkeri with aerobic methanotrophs in an oxygen-limited membrane bioreactor.</title>
        <authorList>
            <person name="In 't Zandt M.H."/>
            <person name="van den Bosch T.J.M."/>
            <person name="Rijkers R."/>
            <person name="van Kessel M.A.H.J."/>
            <person name="Jetten M.S.M."/>
            <person name="Welte C.U."/>
        </authorList>
    </citation>
    <scope>NUCLEOTIDE SEQUENCE [LARGE SCALE GENOMIC DNA]</scope>
    <source>
        <strain evidence="2 3">DSM 17706</strain>
    </source>
</reference>
<dbReference type="PANTHER" id="PTHR42160:SF1">
    <property type="entry name" value="URACIL-DNA GLYCOSYLASE SUPERFAMILY PROTEIN"/>
    <property type="match status" value="1"/>
</dbReference>
<gene>
    <name evidence="2" type="ORF">C5689_00440</name>
</gene>
<dbReference type="OrthoDB" id="9789139at2"/>
<dbReference type="Pfam" id="PF03167">
    <property type="entry name" value="UDG"/>
    <property type="match status" value="1"/>
</dbReference>
<dbReference type="InterPro" id="IPR047124">
    <property type="entry name" value="HI_0220.2"/>
</dbReference>